<keyword evidence="4" id="KW-1185">Reference proteome</keyword>
<evidence type="ECO:0000313" key="4">
    <source>
        <dbReference type="Proteomes" id="UP000504633"/>
    </source>
</evidence>
<dbReference type="InterPro" id="IPR028816">
    <property type="entry name" value="Caprin"/>
</dbReference>
<feature type="compositionally biased region" description="Low complexity" evidence="2">
    <location>
        <begin position="716"/>
        <end position="733"/>
    </location>
</feature>
<dbReference type="GO" id="GO:0003723">
    <property type="term" value="F:RNA binding"/>
    <property type="evidence" value="ECO:0007669"/>
    <property type="project" value="TreeGrafter"/>
</dbReference>
<feature type="region of interest" description="Disordered" evidence="2">
    <location>
        <begin position="1"/>
        <end position="25"/>
    </location>
</feature>
<dbReference type="InterPro" id="IPR041637">
    <property type="entry name" value="Caprin-1_dimer"/>
</dbReference>
<feature type="compositionally biased region" description="Gly residues" evidence="2">
    <location>
        <begin position="965"/>
        <end position="977"/>
    </location>
</feature>
<feature type="compositionally biased region" description="Low complexity" evidence="2">
    <location>
        <begin position="941"/>
        <end position="957"/>
    </location>
</feature>
<feature type="compositionally biased region" description="Low complexity" evidence="2">
    <location>
        <begin position="566"/>
        <end position="585"/>
    </location>
</feature>
<feature type="region of interest" description="Disordered" evidence="2">
    <location>
        <begin position="565"/>
        <end position="585"/>
    </location>
</feature>
<feature type="compositionally biased region" description="Low complexity" evidence="2">
    <location>
        <begin position="791"/>
        <end position="804"/>
    </location>
</feature>
<feature type="compositionally biased region" description="Low complexity" evidence="2">
    <location>
        <begin position="1"/>
        <end position="14"/>
    </location>
</feature>
<feature type="compositionally biased region" description="Low complexity" evidence="2">
    <location>
        <begin position="844"/>
        <end position="854"/>
    </location>
</feature>
<evidence type="ECO:0000259" key="3">
    <source>
        <dbReference type="Pfam" id="PF18293"/>
    </source>
</evidence>
<feature type="compositionally biased region" description="Gly residues" evidence="2">
    <location>
        <begin position="897"/>
        <end position="925"/>
    </location>
</feature>
<dbReference type="OMA" id="GNNHWNS"/>
<evidence type="ECO:0000313" key="5">
    <source>
        <dbReference type="RefSeq" id="XP_023167937.2"/>
    </source>
</evidence>
<dbReference type="CTD" id="59172"/>
<feature type="region of interest" description="Disordered" evidence="2">
    <location>
        <begin position="716"/>
        <end position="748"/>
    </location>
</feature>
<dbReference type="OrthoDB" id="10062814at2759"/>
<evidence type="ECO:0000256" key="1">
    <source>
        <dbReference type="ARBA" id="ARBA00007950"/>
    </source>
</evidence>
<dbReference type="GeneID" id="111597447"/>
<feature type="compositionally biased region" description="Low complexity" evidence="2">
    <location>
        <begin position="525"/>
        <end position="538"/>
    </location>
</feature>
<dbReference type="RefSeq" id="XP_023167937.2">
    <property type="nucleotide sequence ID" value="XM_023312169.2"/>
</dbReference>
<feature type="region of interest" description="Disordered" evidence="2">
    <location>
        <begin position="467"/>
        <end position="501"/>
    </location>
</feature>
<feature type="region of interest" description="Disordered" evidence="2">
    <location>
        <begin position="662"/>
        <end position="689"/>
    </location>
</feature>
<dbReference type="Proteomes" id="UP000504633">
    <property type="component" value="Unplaced"/>
</dbReference>
<sequence>MPSAATTFTNTNNNSKEKRASVSSIGASSVVGGGVGGGGCNNGNASNGQHSSNTNLADCAKAVVGTGTAPGSGSSQTDLTNNNNINVNAKALKLSAASATAATEPYNLMKQIMVTIEHKIRNLEKRKTKLESYRAIQAGGKELSADQAAAVAKYDSVLATLEFARDYSKQTQLMFKEAEKEQKKQARKDNQAKTLAETAKIREVLVMQNVLSCFNDEQVRNDFVAGENGACKLEINDLEVLEKFCMDVQTRRPETAEDISFLTTAQKAAELFAMTINARAKPYGEMTFEKLRALFQQIQDSGYLDKYYLIPLTEQNVQGNCTDSGTVSGEGETLLNDVAGIAGDHDVPMSEPSAHNSLEEGLDKLTTAEAGTGLPELQQQERGHLLLEPQHQRAPIVDQQQQQQQQLLVQQQQQSGVYNAASATAAAGNTTPVHVMYASAPPQATHVPPPVQHPHQLLSSPVNLQALHGVPQSQPPQAGVAAAPSVPTQQQQQQQQQPQHFGPTTVRAVEHNYFKQPPLQPPQPTASLQAPTPQQQQQFMQQLRPLAEVLGTGSFHFLQDSELDAPDVLPPQQQQQQQAPPPQQLQVQGLVFEQQQQQNHVDEPQTITTLTFTNQSFPSLQQPQQPPSQPPPQQQQLFSPVLIHDQQRQQQQQPPMLIMARLATQQQQQQQQQPPQPPQGIGMQPGDVTAGFPYDAAVVSYEQQLQQQLGLKSQQQKQQIEEQQQQQHPLQQQPANDVDGNEWHARGGVNDTNAAATAALTNVLKTQSSALAEQATPTSGNKWSTEMNAMSSAASNGSNSSNSNKQEWATPRDNSSGRGGYVNENDSGNNHWNSSQQDSGNQMRRNSGNYQQRRNGGGGDDRGRNGGGNYRTRQYGNSSAQQNGRNSGVYFRNNESSGGGGGGGGSSGGGGGGGGNYYQNGGGGVYNKESRYDSAGGGSYRSQRGGNQRNGNGSFGRPMGDRGRNTGGGGPGNGSGGYINQRQSQQQRMPLSLENKN</sequence>
<feature type="compositionally biased region" description="Polar residues" evidence="2">
    <location>
        <begin position="978"/>
        <end position="989"/>
    </location>
</feature>
<dbReference type="PANTHER" id="PTHR22922">
    <property type="entry name" value="GPI-ANCHORED PROTEIN P137"/>
    <property type="match status" value="1"/>
</dbReference>
<dbReference type="AlphaFoldDB" id="A0A6J1LS91"/>
<accession>A0A6J1LS91</accession>
<gene>
    <name evidence="5" type="primary">LOC111597447</name>
</gene>
<feature type="compositionally biased region" description="Polar residues" evidence="2">
    <location>
        <begin position="824"/>
        <end position="843"/>
    </location>
</feature>
<reference evidence="5" key="1">
    <citation type="submission" date="2025-08" db="UniProtKB">
        <authorList>
            <consortium name="RefSeq"/>
        </authorList>
    </citation>
    <scope>IDENTIFICATION</scope>
    <source>
        <strain evidence="5">15085-1641.00</strain>
        <tissue evidence="5">Whole body</tissue>
    </source>
</reference>
<organism evidence="4 5">
    <name type="scientific">Drosophila hydei</name>
    <name type="common">Fruit fly</name>
    <dbReference type="NCBI Taxonomy" id="7224"/>
    <lineage>
        <taxon>Eukaryota</taxon>
        <taxon>Metazoa</taxon>
        <taxon>Ecdysozoa</taxon>
        <taxon>Arthropoda</taxon>
        <taxon>Hexapoda</taxon>
        <taxon>Insecta</taxon>
        <taxon>Pterygota</taxon>
        <taxon>Neoptera</taxon>
        <taxon>Endopterygota</taxon>
        <taxon>Diptera</taxon>
        <taxon>Brachycera</taxon>
        <taxon>Muscomorpha</taxon>
        <taxon>Ephydroidea</taxon>
        <taxon>Drosophilidae</taxon>
        <taxon>Drosophila</taxon>
    </lineage>
</organism>
<proteinExistence type="inferred from homology"/>
<dbReference type="PANTHER" id="PTHR22922:SF19">
    <property type="entry name" value="CAPRIN HOMOLOG"/>
    <property type="match status" value="1"/>
</dbReference>
<evidence type="ECO:0000256" key="2">
    <source>
        <dbReference type="SAM" id="MobiDB-lite"/>
    </source>
</evidence>
<name>A0A6J1LS91_DROHY</name>
<feature type="compositionally biased region" description="Low complexity" evidence="2">
    <location>
        <begin position="489"/>
        <end position="499"/>
    </location>
</feature>
<feature type="region of interest" description="Disordered" evidence="2">
    <location>
        <begin position="515"/>
        <end position="538"/>
    </location>
</feature>
<feature type="region of interest" description="Disordered" evidence="2">
    <location>
        <begin position="791"/>
        <end position="997"/>
    </location>
</feature>
<dbReference type="KEGG" id="dhe:111597447"/>
<dbReference type="GO" id="GO:0005737">
    <property type="term" value="C:cytoplasm"/>
    <property type="evidence" value="ECO:0007669"/>
    <property type="project" value="TreeGrafter"/>
</dbReference>
<protein>
    <submittedName>
        <fullName evidence="5">Caprin homolog</fullName>
    </submittedName>
</protein>
<comment type="similarity">
    <text evidence="1">Belongs to the caprin family.</text>
</comment>
<dbReference type="Pfam" id="PF18293">
    <property type="entry name" value="Caprin-1_dimer"/>
    <property type="match status" value="1"/>
</dbReference>
<feature type="domain" description="Caprin-1 dimerization" evidence="3">
    <location>
        <begin position="187"/>
        <end position="305"/>
    </location>
</feature>